<evidence type="ECO:0000256" key="1">
    <source>
        <dbReference type="SAM" id="Phobius"/>
    </source>
</evidence>
<feature type="transmembrane region" description="Helical" evidence="1">
    <location>
        <begin position="7"/>
        <end position="25"/>
    </location>
</feature>
<keyword evidence="3" id="KW-1185">Reference proteome</keyword>
<keyword evidence="1" id="KW-1133">Transmembrane helix</keyword>
<keyword evidence="1" id="KW-0472">Membrane</keyword>
<evidence type="ECO:0008006" key="4">
    <source>
        <dbReference type="Google" id="ProtNLM"/>
    </source>
</evidence>
<evidence type="ECO:0000313" key="3">
    <source>
        <dbReference type="Proteomes" id="UP000585050"/>
    </source>
</evidence>
<accession>A0A7X8XVS2</accession>
<organism evidence="2 3">
    <name type="scientific">Flammeovirga agarivorans</name>
    <dbReference type="NCBI Taxonomy" id="2726742"/>
    <lineage>
        <taxon>Bacteria</taxon>
        <taxon>Pseudomonadati</taxon>
        <taxon>Bacteroidota</taxon>
        <taxon>Cytophagia</taxon>
        <taxon>Cytophagales</taxon>
        <taxon>Flammeovirgaceae</taxon>
        <taxon>Flammeovirga</taxon>
    </lineage>
</organism>
<keyword evidence="1" id="KW-0812">Transmembrane</keyword>
<dbReference type="RefSeq" id="WP_168882326.1">
    <property type="nucleotide sequence ID" value="NZ_JABAIL010000003.1"/>
</dbReference>
<protein>
    <recommendedName>
        <fullName evidence="4">DUF4345 domain-containing protein</fullName>
    </recommendedName>
</protein>
<sequence>MFQKNLKLFLLVGGAITMFAVIYAINPGLALEKINRLPYDTSYVFLIRHWGIMVGLMGFFMCYSAYKESWREPIILFSIIEKLFMVYLYITNVFDVETSYLNERFQAFGITDLLIVAYTIGYWFEKYKSNEMNKNLI</sequence>
<gene>
    <name evidence="2" type="ORF">HGP29_10345</name>
</gene>
<reference evidence="2 3" key="1">
    <citation type="submission" date="2020-04" db="EMBL/GenBank/DDBJ databases">
        <title>Flammeovirga sp. SR4, a novel species isolated from seawater.</title>
        <authorList>
            <person name="Wang X."/>
        </authorList>
    </citation>
    <scope>NUCLEOTIDE SEQUENCE [LARGE SCALE GENOMIC DNA]</scope>
    <source>
        <strain evidence="2 3">SR4</strain>
    </source>
</reference>
<dbReference type="AlphaFoldDB" id="A0A7X8XVS2"/>
<name>A0A7X8XVS2_9BACT</name>
<evidence type="ECO:0000313" key="2">
    <source>
        <dbReference type="EMBL" id="NLR91608.1"/>
    </source>
</evidence>
<feature type="transmembrane region" description="Helical" evidence="1">
    <location>
        <begin position="73"/>
        <end position="90"/>
    </location>
</feature>
<dbReference type="EMBL" id="JABAIL010000003">
    <property type="protein sequence ID" value="NLR91608.1"/>
    <property type="molecule type" value="Genomic_DNA"/>
</dbReference>
<comment type="caution">
    <text evidence="2">The sequence shown here is derived from an EMBL/GenBank/DDBJ whole genome shotgun (WGS) entry which is preliminary data.</text>
</comment>
<feature type="transmembrane region" description="Helical" evidence="1">
    <location>
        <begin position="105"/>
        <end position="124"/>
    </location>
</feature>
<feature type="transmembrane region" description="Helical" evidence="1">
    <location>
        <begin position="45"/>
        <end position="66"/>
    </location>
</feature>
<proteinExistence type="predicted"/>
<dbReference type="Proteomes" id="UP000585050">
    <property type="component" value="Unassembled WGS sequence"/>
</dbReference>